<protein>
    <submittedName>
        <fullName evidence="1">N-acetyltransferase</fullName>
    </submittedName>
</protein>
<dbReference type="Proteomes" id="UP000290602">
    <property type="component" value="Unassembled WGS sequence"/>
</dbReference>
<gene>
    <name evidence="1" type="ORF">DXH47_04750</name>
</gene>
<dbReference type="EMBL" id="QXIL01000006">
    <property type="protein sequence ID" value="RXI79089.1"/>
    <property type="molecule type" value="Genomic_DNA"/>
</dbReference>
<dbReference type="RefSeq" id="WP_129032054.1">
    <property type="nucleotide sequence ID" value="NZ_CP059603.1"/>
</dbReference>
<sequence>MSSFEGYHPLMTPTFRFDWLTQFRLKHVATLTHQGLAETADWLNTVMRQTMSRQALTWGIERRATRKLVGWGGFQAIDLPGHRGDVYLTAPQLPSSEQQEILTRLVKFAQSELEFTTLTLLDDHDLDTTVLTTLGFTPRQNHQWRLKL</sequence>
<proteinExistence type="predicted"/>
<keyword evidence="2" id="KW-1185">Reference proteome</keyword>
<evidence type="ECO:0000313" key="2">
    <source>
        <dbReference type="Proteomes" id="UP000290602"/>
    </source>
</evidence>
<keyword evidence="1" id="KW-0808">Transferase</keyword>
<accession>A0A4Q0VL58</accession>
<reference evidence="1 2" key="1">
    <citation type="submission" date="2018-08" db="EMBL/GenBank/DDBJ databases">
        <title>Lactobacillus suantsai sp. nov., isolated from traditional fermented suan-tsai in Taiwan.</title>
        <authorList>
            <person name="Huang C.-H."/>
        </authorList>
    </citation>
    <scope>NUCLEOTIDE SEQUENCE [LARGE SCALE GENOMIC DNA]</scope>
    <source>
        <strain evidence="1 2">BCRC 12945</strain>
    </source>
</reference>
<dbReference type="InterPro" id="IPR016181">
    <property type="entry name" value="Acyl_CoA_acyltransferase"/>
</dbReference>
<dbReference type="OrthoDB" id="2249426at2"/>
<organism evidence="1 2">
    <name type="scientific">Levilactobacillus suantsaii</name>
    <dbReference type="NCBI Taxonomy" id="2292255"/>
    <lineage>
        <taxon>Bacteria</taxon>
        <taxon>Bacillati</taxon>
        <taxon>Bacillota</taxon>
        <taxon>Bacilli</taxon>
        <taxon>Lactobacillales</taxon>
        <taxon>Lactobacillaceae</taxon>
        <taxon>Levilactobacillus</taxon>
    </lineage>
</organism>
<dbReference type="SUPFAM" id="SSF55729">
    <property type="entry name" value="Acyl-CoA N-acyltransferases (Nat)"/>
    <property type="match status" value="1"/>
</dbReference>
<name>A0A4Q0VL58_9LACO</name>
<dbReference type="GO" id="GO:0016740">
    <property type="term" value="F:transferase activity"/>
    <property type="evidence" value="ECO:0007669"/>
    <property type="project" value="UniProtKB-KW"/>
</dbReference>
<dbReference type="AlphaFoldDB" id="A0A4Q0VL58"/>
<evidence type="ECO:0000313" key="1">
    <source>
        <dbReference type="EMBL" id="RXI79089.1"/>
    </source>
</evidence>
<dbReference type="Gene3D" id="3.40.630.30">
    <property type="match status" value="1"/>
</dbReference>
<comment type="caution">
    <text evidence="1">The sequence shown here is derived from an EMBL/GenBank/DDBJ whole genome shotgun (WGS) entry which is preliminary data.</text>
</comment>